<dbReference type="Pfam" id="PF00575">
    <property type="entry name" value="S1"/>
    <property type="match status" value="1"/>
</dbReference>
<evidence type="ECO:0000313" key="21">
    <source>
        <dbReference type="Proteomes" id="UP000614714"/>
    </source>
</evidence>
<evidence type="ECO:0000256" key="7">
    <source>
        <dbReference type="ARBA" id="ARBA00022519"/>
    </source>
</evidence>
<dbReference type="PANTHER" id="PTHR30001">
    <property type="entry name" value="RIBONUCLEASE"/>
    <property type="match status" value="1"/>
</dbReference>
<feature type="compositionally biased region" description="Low complexity" evidence="18">
    <location>
        <begin position="538"/>
        <end position="548"/>
    </location>
</feature>
<dbReference type="InterPro" id="IPR003029">
    <property type="entry name" value="S1_domain"/>
</dbReference>
<dbReference type="Gene3D" id="2.40.50.140">
    <property type="entry name" value="Nucleic acid-binding proteins"/>
    <property type="match status" value="1"/>
</dbReference>
<evidence type="ECO:0000256" key="14">
    <source>
        <dbReference type="ARBA" id="ARBA00022801"/>
    </source>
</evidence>
<dbReference type="Pfam" id="PF10150">
    <property type="entry name" value="RNase_E_G"/>
    <property type="match status" value="1"/>
</dbReference>
<dbReference type="Gene3D" id="3.40.1260.20">
    <property type="entry name" value="Ribonuclease E, catalytic domain"/>
    <property type="match status" value="1"/>
</dbReference>
<dbReference type="SMART" id="SM00316">
    <property type="entry name" value="S1"/>
    <property type="match status" value="1"/>
</dbReference>
<feature type="compositionally biased region" description="Low complexity" evidence="18">
    <location>
        <begin position="868"/>
        <end position="895"/>
    </location>
</feature>
<keyword evidence="11" id="KW-0479">Metal-binding</keyword>
<evidence type="ECO:0000256" key="17">
    <source>
        <dbReference type="ARBA" id="ARBA00023136"/>
    </source>
</evidence>
<feature type="region of interest" description="Disordered" evidence="18">
    <location>
        <begin position="561"/>
        <end position="935"/>
    </location>
</feature>
<keyword evidence="17" id="KW-0472">Membrane</keyword>
<evidence type="ECO:0000256" key="6">
    <source>
        <dbReference type="ARBA" id="ARBA00022490"/>
    </source>
</evidence>
<comment type="caution">
    <text evidence="20">The sequence shown here is derived from an EMBL/GenBank/DDBJ whole genome shotgun (WGS) entry which is preliminary data.</text>
</comment>
<dbReference type="InterPro" id="IPR012340">
    <property type="entry name" value="NA-bd_OB-fold"/>
</dbReference>
<protein>
    <recommendedName>
        <fullName evidence="4">Ribonuclease G</fullName>
    </recommendedName>
</protein>
<dbReference type="NCBIfam" id="TIGR00757">
    <property type="entry name" value="RNaseEG"/>
    <property type="match status" value="1"/>
</dbReference>
<dbReference type="CDD" id="cd04453">
    <property type="entry name" value="S1_RNase_E"/>
    <property type="match status" value="1"/>
</dbReference>
<dbReference type="RefSeq" id="WP_199389387.1">
    <property type="nucleotide sequence ID" value="NZ_JAEMHL010000005.1"/>
</dbReference>
<proteinExistence type="inferred from homology"/>
<comment type="similarity">
    <text evidence="3">Belongs to the RNase E/G family. RNase G subfamily.</text>
</comment>
<dbReference type="PANTHER" id="PTHR30001:SF1">
    <property type="entry name" value="RIBONUCLEASE E_G-LIKE PROTEIN, CHLOROPLASTIC"/>
    <property type="match status" value="1"/>
</dbReference>
<feature type="compositionally biased region" description="Low complexity" evidence="18">
    <location>
        <begin position="707"/>
        <end position="723"/>
    </location>
</feature>
<feature type="compositionally biased region" description="Low complexity" evidence="18">
    <location>
        <begin position="601"/>
        <end position="621"/>
    </location>
</feature>
<dbReference type="InterPro" id="IPR048583">
    <property type="entry name" value="RNase_E_G_thioredoxin-like"/>
</dbReference>
<feature type="compositionally biased region" description="Basic and acidic residues" evidence="18">
    <location>
        <begin position="633"/>
        <end position="642"/>
    </location>
</feature>
<dbReference type="PROSITE" id="PS50126">
    <property type="entry name" value="S1"/>
    <property type="match status" value="1"/>
</dbReference>
<accession>A0ABS0YFI9</accession>
<feature type="compositionally biased region" description="Basic and acidic residues" evidence="18">
    <location>
        <begin position="855"/>
        <end position="867"/>
    </location>
</feature>
<dbReference type="HAMAP" id="MF_00970">
    <property type="entry name" value="RNase_E"/>
    <property type="match status" value="1"/>
</dbReference>
<feature type="compositionally biased region" description="Basic residues" evidence="18">
    <location>
        <begin position="577"/>
        <end position="588"/>
    </location>
</feature>
<dbReference type="InterPro" id="IPR004659">
    <property type="entry name" value="RNase_E/G"/>
</dbReference>
<name>A0ABS0YFI9_9BACT</name>
<feature type="region of interest" description="Disordered" evidence="18">
    <location>
        <begin position="497"/>
        <end position="548"/>
    </location>
</feature>
<evidence type="ECO:0000256" key="9">
    <source>
        <dbReference type="ARBA" id="ARBA00022694"/>
    </source>
</evidence>
<evidence type="ECO:0000313" key="20">
    <source>
        <dbReference type="EMBL" id="MBJ6750899.1"/>
    </source>
</evidence>
<evidence type="ECO:0000256" key="5">
    <source>
        <dbReference type="ARBA" id="ARBA00022475"/>
    </source>
</evidence>
<evidence type="ECO:0000256" key="13">
    <source>
        <dbReference type="ARBA" id="ARBA00022759"/>
    </source>
</evidence>
<dbReference type="SUPFAM" id="SSF50249">
    <property type="entry name" value="Nucleic acid-binding proteins"/>
    <property type="match status" value="1"/>
</dbReference>
<keyword evidence="14" id="KW-0378">Hydrolase</keyword>
<evidence type="ECO:0000256" key="18">
    <source>
        <dbReference type="SAM" id="MobiDB-lite"/>
    </source>
</evidence>
<dbReference type="Pfam" id="PF20833">
    <property type="entry name" value="RNase_E_G_Thio"/>
    <property type="match status" value="1"/>
</dbReference>
<dbReference type="InterPro" id="IPR019307">
    <property type="entry name" value="RNA-bd_AU-1/RNase_E/G"/>
</dbReference>
<gene>
    <name evidence="20" type="ORF">JFN91_11800</name>
</gene>
<feature type="compositionally biased region" description="Basic and acidic residues" evidence="18">
    <location>
        <begin position="497"/>
        <end position="518"/>
    </location>
</feature>
<keyword evidence="6" id="KW-0963">Cytoplasm</keyword>
<feature type="compositionally biased region" description="Low complexity" evidence="18">
    <location>
        <begin position="667"/>
        <end position="691"/>
    </location>
</feature>
<dbReference type="Proteomes" id="UP000614714">
    <property type="component" value="Unassembled WGS sequence"/>
</dbReference>
<evidence type="ECO:0000256" key="3">
    <source>
        <dbReference type="ARBA" id="ARBA00005663"/>
    </source>
</evidence>
<reference evidence="20 21" key="1">
    <citation type="submission" date="2020-12" db="EMBL/GenBank/DDBJ databases">
        <title>Geomonas sp. Red421, isolated from paddy soil.</title>
        <authorList>
            <person name="Xu Z."/>
            <person name="Zhang Z."/>
            <person name="Masuda Y."/>
            <person name="Itoh H."/>
            <person name="Senoo K."/>
        </authorList>
    </citation>
    <scope>NUCLEOTIDE SEQUENCE [LARGE SCALE GENOMIC DNA]</scope>
    <source>
        <strain evidence="20 21">Red421</strain>
    </source>
</reference>
<feature type="compositionally biased region" description="Low complexity" evidence="18">
    <location>
        <begin position="799"/>
        <end position="822"/>
    </location>
</feature>
<evidence type="ECO:0000256" key="2">
    <source>
        <dbReference type="ARBA" id="ARBA00004496"/>
    </source>
</evidence>
<dbReference type="InterPro" id="IPR028878">
    <property type="entry name" value="RNase_E"/>
</dbReference>
<evidence type="ECO:0000256" key="1">
    <source>
        <dbReference type="ARBA" id="ARBA00001946"/>
    </source>
</evidence>
<organism evidence="20 21">
    <name type="scientific">Geomonas anaerohicana</name>
    <dbReference type="NCBI Taxonomy" id="2798583"/>
    <lineage>
        <taxon>Bacteria</taxon>
        <taxon>Pseudomonadati</taxon>
        <taxon>Thermodesulfobacteriota</taxon>
        <taxon>Desulfuromonadia</taxon>
        <taxon>Geobacterales</taxon>
        <taxon>Geobacteraceae</taxon>
        <taxon>Geomonas</taxon>
    </lineage>
</organism>
<feature type="compositionally biased region" description="Low complexity" evidence="18">
    <location>
        <begin position="762"/>
        <end position="783"/>
    </location>
</feature>
<feature type="compositionally biased region" description="Basic residues" evidence="18">
    <location>
        <begin position="643"/>
        <end position="653"/>
    </location>
</feature>
<keyword evidence="21" id="KW-1185">Reference proteome</keyword>
<keyword evidence="5" id="KW-1003">Cell membrane</keyword>
<keyword evidence="15" id="KW-0460">Magnesium</keyword>
<evidence type="ECO:0000256" key="11">
    <source>
        <dbReference type="ARBA" id="ARBA00022723"/>
    </source>
</evidence>
<feature type="compositionally biased region" description="Basic and acidic residues" evidence="18">
    <location>
        <begin position="747"/>
        <end position="761"/>
    </location>
</feature>
<keyword evidence="9" id="KW-0819">tRNA processing</keyword>
<evidence type="ECO:0000256" key="12">
    <source>
        <dbReference type="ARBA" id="ARBA00022730"/>
    </source>
</evidence>
<evidence type="ECO:0000259" key="19">
    <source>
        <dbReference type="PROSITE" id="PS50126"/>
    </source>
</evidence>
<keyword evidence="7" id="KW-0997">Cell inner membrane</keyword>
<evidence type="ECO:0000256" key="15">
    <source>
        <dbReference type="ARBA" id="ARBA00022842"/>
    </source>
</evidence>
<comment type="subcellular location">
    <subcellularLocation>
        <location evidence="2">Cytoplasm</location>
    </subcellularLocation>
</comment>
<evidence type="ECO:0000256" key="8">
    <source>
        <dbReference type="ARBA" id="ARBA00022552"/>
    </source>
</evidence>
<evidence type="ECO:0000256" key="10">
    <source>
        <dbReference type="ARBA" id="ARBA00022722"/>
    </source>
</evidence>
<comment type="cofactor">
    <cofactor evidence="1">
        <name>Mg(2+)</name>
        <dbReference type="ChEBI" id="CHEBI:18420"/>
    </cofactor>
</comment>
<evidence type="ECO:0000256" key="16">
    <source>
        <dbReference type="ARBA" id="ARBA00022884"/>
    </source>
</evidence>
<keyword evidence="13" id="KW-0255">Endonuclease</keyword>
<dbReference type="EMBL" id="JAEMHL010000005">
    <property type="protein sequence ID" value="MBJ6750899.1"/>
    <property type="molecule type" value="Genomic_DNA"/>
</dbReference>
<evidence type="ECO:0000256" key="4">
    <source>
        <dbReference type="ARBA" id="ARBA00017719"/>
    </source>
</evidence>
<sequence length="935" mass="100070">MSKKMLINALHAEEARVAIVEDGRLVDLDVEIAGNEQTRGNIYKGVVVRVEPGLQAAFVDIGLKKLGFLQMGELHPENWKWREDIPEEQRHRRPRIQEVLRRGQELIVQVEKGERDNKGSALTTYISLPGRYMVLMPGSDSAGISRKVEAEGERKKLKEIIAEMTIPEGYGYIIRTEAMGRTREELQKDLDSLVALYEGIREQGTVMKGAGMVYQESALIIRTIRDYFSADIDEVLVDSKDVFKDVRDALKEIDPAFEKLVKMHQEKRPIFSRYQLEEQIDLIYEKKVPLKSGGSIFIEPTEALVSIDVNSGKSTGEKGVEDTAFKTNLEAAEEAARQLRLRDLGGLIVIDFIDMRDRKHNAEVEKTLKSALKADKARVNVARISEFGLLEMSRQRIRQTLNQASTLECPHCDGRGKVKSVEAMALSFLRKVHAAAAKGTVGEVIGSLPLEVAYYLLNRKRHELSQIENDYDIEVTVKGKPSYLLNQMELELVKREKLPQEELPQEKPQGKAPAKEEQGAESADGRKKKKKGKKAQEPEAAVHAAEAAPVAALASVVEETAGAVDAATPEAEPEEHKKKRRRKRKRGKGGAAEAGGEHAAPEATAEVAGAAPAEVSEPSAVTEQPAAQGAEQAHPEGGEEVKKKRRRKRRRGKGGHDAHAAELAQGEVPQAVTAAPVEAAPVAEASAPAADGAEKKPARKRRGRGKGAAAEGAPEAVVAGVAANSAQAEAPAVQQSLPGEAAPAEAGKPEKKARAPRKAKEAAAAAEAPAAPAAPAAPVVEPAAAEKKPAPAKKRKSAKPAAAEAPAAAPVVAVAAAPTADPKAAKPARKPKGAKAAQETEPKGAKAEPAQASAEPKKAKAAKEPKQPKAAKAPRAPKESGAGAPAAEAKPAEAAPAKDKAPAKRARKAAEPASVAEEKPKKPRAPRKKKEETPA</sequence>
<keyword evidence="12" id="KW-0699">rRNA-binding</keyword>
<keyword evidence="16" id="KW-0694">RNA-binding</keyword>
<keyword evidence="10" id="KW-0540">Nuclease</keyword>
<feature type="domain" description="S1 motif" evidence="19">
    <location>
        <begin position="40"/>
        <end position="125"/>
    </location>
</feature>
<keyword evidence="8" id="KW-0698">rRNA processing</keyword>